<evidence type="ECO:0000256" key="5">
    <source>
        <dbReference type="ARBA" id="ARBA00023002"/>
    </source>
</evidence>
<dbReference type="PANTHER" id="PTHR47955">
    <property type="entry name" value="CYTOCHROME P450 FAMILY 71 PROTEIN"/>
    <property type="match status" value="1"/>
</dbReference>
<dbReference type="InterPro" id="IPR002401">
    <property type="entry name" value="Cyt_P450_E_grp-I"/>
</dbReference>
<proteinExistence type="inferred from homology"/>
<dbReference type="InterPro" id="IPR001128">
    <property type="entry name" value="Cyt_P450"/>
</dbReference>
<dbReference type="GO" id="GO:0016705">
    <property type="term" value="F:oxidoreductase activity, acting on paired donors, with incorporation or reduction of molecular oxygen"/>
    <property type="evidence" value="ECO:0007669"/>
    <property type="project" value="InterPro"/>
</dbReference>
<keyword evidence="3" id="KW-0349">Heme</keyword>
<feature type="non-terminal residue" evidence="9">
    <location>
        <position position="1"/>
    </location>
</feature>
<keyword evidence="7" id="KW-0503">Monooxygenase</keyword>
<evidence type="ECO:0000256" key="7">
    <source>
        <dbReference type="ARBA" id="ARBA00023033"/>
    </source>
</evidence>
<dbReference type="PRINTS" id="PR00463">
    <property type="entry name" value="EP450I"/>
</dbReference>
<comment type="cofactor">
    <cofactor evidence="1">
        <name>heme</name>
        <dbReference type="ChEBI" id="CHEBI:30413"/>
    </cofactor>
</comment>
<dbReference type="SUPFAM" id="SSF48264">
    <property type="entry name" value="Cytochrome P450"/>
    <property type="match status" value="1"/>
</dbReference>
<evidence type="ECO:0000256" key="6">
    <source>
        <dbReference type="ARBA" id="ARBA00023004"/>
    </source>
</evidence>
<keyword evidence="6" id="KW-0408">Iron</keyword>
<dbReference type="GO" id="GO:0020037">
    <property type="term" value="F:heme binding"/>
    <property type="evidence" value="ECO:0007669"/>
    <property type="project" value="InterPro"/>
</dbReference>
<evidence type="ECO:0000256" key="4">
    <source>
        <dbReference type="ARBA" id="ARBA00022723"/>
    </source>
</evidence>
<organism evidence="9">
    <name type="scientific">Anthurium amnicola</name>
    <dbReference type="NCBI Taxonomy" id="1678845"/>
    <lineage>
        <taxon>Eukaryota</taxon>
        <taxon>Viridiplantae</taxon>
        <taxon>Streptophyta</taxon>
        <taxon>Embryophyta</taxon>
        <taxon>Tracheophyta</taxon>
        <taxon>Spermatophyta</taxon>
        <taxon>Magnoliopsida</taxon>
        <taxon>Liliopsida</taxon>
        <taxon>Araceae</taxon>
        <taxon>Pothoideae</taxon>
        <taxon>Potheae</taxon>
        <taxon>Anthurium</taxon>
    </lineage>
</organism>
<keyword evidence="8" id="KW-1133">Transmembrane helix</keyword>
<dbReference type="CDD" id="cd11072">
    <property type="entry name" value="CYP71-like"/>
    <property type="match status" value="1"/>
</dbReference>
<dbReference type="Gene3D" id="1.10.630.10">
    <property type="entry name" value="Cytochrome P450"/>
    <property type="match status" value="1"/>
</dbReference>
<dbReference type="PRINTS" id="PR00385">
    <property type="entry name" value="P450"/>
</dbReference>
<keyword evidence="8" id="KW-0812">Transmembrane</keyword>
<dbReference type="GO" id="GO:0005506">
    <property type="term" value="F:iron ion binding"/>
    <property type="evidence" value="ECO:0007669"/>
    <property type="project" value="InterPro"/>
</dbReference>
<keyword evidence="4" id="KW-0479">Metal-binding</keyword>
<sequence>VLTTTLHPFMAILVELVLPLLILLLLLPLIHVLLALLRGKNEAHRLKPKLPPGPRGLPVIGNLHQLGENPHHTLWELSQRYGPLMQLQLGRVPAIVVSSAQMAEEVMKTHDLKACSRPVPTSWKRLTYEFKDVAFSPYSSTWRELRKIFMVSLLNVKKVDGFRFVREEEVERLISLISSLASLEPINLSKLLHSFSNDIICRVAFGKSFRTVGEGPEENKFHRILRETQALLAEFFVADYFPWAGWVDVLAGRRDRLEKNFAQLDAFYEEVIETHADPNRAPDDKVDSLDVLLHLQKQDPHLTMDHLKGFLLDVLLGGSDTSSATLEFAMAELARNPRAMSKAQEEVRRMVGEKGKVGESDISEFRYLKCVVMETLRLHPVVPLLVHRETMHHININGYDIPAKTRVMVNALAIGREKASWEKPEEFIPE</sequence>
<dbReference type="GO" id="GO:0004497">
    <property type="term" value="F:monooxygenase activity"/>
    <property type="evidence" value="ECO:0007669"/>
    <property type="project" value="UniProtKB-KW"/>
</dbReference>
<evidence type="ECO:0000256" key="8">
    <source>
        <dbReference type="SAM" id="Phobius"/>
    </source>
</evidence>
<feature type="non-terminal residue" evidence="9">
    <location>
        <position position="430"/>
    </location>
</feature>
<dbReference type="Pfam" id="PF00067">
    <property type="entry name" value="p450"/>
    <property type="match status" value="1"/>
</dbReference>
<reference evidence="9" key="1">
    <citation type="submission" date="2015-07" db="EMBL/GenBank/DDBJ databases">
        <title>Transcriptome Assembly of Anthurium amnicola.</title>
        <authorList>
            <person name="Suzuki J."/>
        </authorList>
    </citation>
    <scope>NUCLEOTIDE SEQUENCE</scope>
</reference>
<evidence type="ECO:0000256" key="1">
    <source>
        <dbReference type="ARBA" id="ARBA00001971"/>
    </source>
</evidence>
<feature type="transmembrane region" description="Helical" evidence="8">
    <location>
        <begin position="12"/>
        <end position="37"/>
    </location>
</feature>
<evidence type="ECO:0000256" key="2">
    <source>
        <dbReference type="ARBA" id="ARBA00010617"/>
    </source>
</evidence>
<accession>A0A1D1ZGJ9</accession>
<dbReference type="AlphaFoldDB" id="A0A1D1ZGJ9"/>
<evidence type="ECO:0000313" key="9">
    <source>
        <dbReference type="EMBL" id="JAT66074.1"/>
    </source>
</evidence>
<dbReference type="EMBL" id="GDJX01001862">
    <property type="protein sequence ID" value="JAT66074.1"/>
    <property type="molecule type" value="Transcribed_RNA"/>
</dbReference>
<gene>
    <name evidence="9" type="primary">CYP71A1_1</name>
    <name evidence="9" type="ORF">g.116579</name>
</gene>
<comment type="similarity">
    <text evidence="2">Belongs to the cytochrome P450 family.</text>
</comment>
<evidence type="ECO:0000256" key="3">
    <source>
        <dbReference type="ARBA" id="ARBA00022617"/>
    </source>
</evidence>
<name>A0A1D1ZGJ9_9ARAE</name>
<keyword evidence="5" id="KW-0560">Oxidoreductase</keyword>
<keyword evidence="8" id="KW-0472">Membrane</keyword>
<dbReference type="InterPro" id="IPR036396">
    <property type="entry name" value="Cyt_P450_sf"/>
</dbReference>
<dbReference type="PANTHER" id="PTHR47955:SF19">
    <property type="entry name" value="CYTOCHROME P450 71A9-LIKE ISOFORM X1"/>
    <property type="match status" value="1"/>
</dbReference>
<protein>
    <submittedName>
        <fullName evidence="9">Cytochrome P450 71A1</fullName>
    </submittedName>
</protein>